<organism evidence="2 3">
    <name type="scientific">Panicum miliaceum</name>
    <name type="common">Proso millet</name>
    <name type="synonym">Broomcorn millet</name>
    <dbReference type="NCBI Taxonomy" id="4540"/>
    <lineage>
        <taxon>Eukaryota</taxon>
        <taxon>Viridiplantae</taxon>
        <taxon>Streptophyta</taxon>
        <taxon>Embryophyta</taxon>
        <taxon>Tracheophyta</taxon>
        <taxon>Spermatophyta</taxon>
        <taxon>Magnoliopsida</taxon>
        <taxon>Liliopsida</taxon>
        <taxon>Poales</taxon>
        <taxon>Poaceae</taxon>
        <taxon>PACMAD clade</taxon>
        <taxon>Panicoideae</taxon>
        <taxon>Panicodae</taxon>
        <taxon>Paniceae</taxon>
        <taxon>Panicinae</taxon>
        <taxon>Panicum</taxon>
        <taxon>Panicum sect. Panicum</taxon>
    </lineage>
</organism>
<evidence type="ECO:0000313" key="3">
    <source>
        <dbReference type="Proteomes" id="UP000275267"/>
    </source>
</evidence>
<dbReference type="PANTHER" id="PTHR45224:SF3">
    <property type="entry name" value="OS11G0506300 PROTEIN"/>
    <property type="match status" value="1"/>
</dbReference>
<gene>
    <name evidence="2" type="ORF">C2845_PM12G00810</name>
</gene>
<keyword evidence="3" id="KW-1185">Reference proteome</keyword>
<dbReference type="EMBL" id="PQIB02000012">
    <property type="protein sequence ID" value="RLM78788.1"/>
    <property type="molecule type" value="Genomic_DNA"/>
</dbReference>
<proteinExistence type="predicted"/>
<dbReference type="AlphaFoldDB" id="A0A3L6QDK7"/>
<protein>
    <recommendedName>
        <fullName evidence="4">No apical meristem-associated C-terminal domain-containing protein</fullName>
    </recommendedName>
</protein>
<comment type="caution">
    <text evidence="2">The sequence shown here is derived from an EMBL/GenBank/DDBJ whole genome shotgun (WGS) entry which is preliminary data.</text>
</comment>
<evidence type="ECO:0000313" key="2">
    <source>
        <dbReference type="EMBL" id="RLM78788.1"/>
    </source>
</evidence>
<dbReference type="PANTHER" id="PTHR45224">
    <property type="entry name" value="OS01G0527900 PROTEIN-RELATED"/>
    <property type="match status" value="1"/>
</dbReference>
<evidence type="ECO:0008006" key="4">
    <source>
        <dbReference type="Google" id="ProtNLM"/>
    </source>
</evidence>
<dbReference type="OrthoDB" id="676833at2759"/>
<accession>A0A3L6QDK7</accession>
<sequence length="160" mass="18624">MDLFECAYVKARRVFTSGYSDQMWIDAGHKFYMEDNKNAKLGPFVGIEVWKTCREVSKWKTYNKKLRNARKRKSFHLEGGSQEHDEISDEMPKRPVGQKAAKKATKDKSKGSSSDNDGNSKKFAIDLDKLDRYSKFQEETNANRMKILELQQKLSYEKLP</sequence>
<evidence type="ECO:0000256" key="1">
    <source>
        <dbReference type="SAM" id="MobiDB-lite"/>
    </source>
</evidence>
<feature type="compositionally biased region" description="Basic and acidic residues" evidence="1">
    <location>
        <begin position="81"/>
        <end position="93"/>
    </location>
</feature>
<feature type="region of interest" description="Disordered" evidence="1">
    <location>
        <begin position="71"/>
        <end position="122"/>
    </location>
</feature>
<dbReference type="Proteomes" id="UP000275267">
    <property type="component" value="Unassembled WGS sequence"/>
</dbReference>
<name>A0A3L6QDK7_PANMI</name>
<reference evidence="3" key="1">
    <citation type="journal article" date="2019" name="Nat. Commun.">
        <title>The genome of broomcorn millet.</title>
        <authorList>
            <person name="Zou C."/>
            <person name="Miki D."/>
            <person name="Li D."/>
            <person name="Tang Q."/>
            <person name="Xiao L."/>
            <person name="Rajput S."/>
            <person name="Deng P."/>
            <person name="Jia W."/>
            <person name="Huang R."/>
            <person name="Zhang M."/>
            <person name="Sun Y."/>
            <person name="Hu J."/>
            <person name="Fu X."/>
            <person name="Schnable P.S."/>
            <person name="Li F."/>
            <person name="Zhang H."/>
            <person name="Feng B."/>
            <person name="Zhu X."/>
            <person name="Liu R."/>
            <person name="Schnable J.C."/>
            <person name="Zhu J.-K."/>
            <person name="Zhang H."/>
        </authorList>
    </citation>
    <scope>NUCLEOTIDE SEQUENCE [LARGE SCALE GENOMIC DNA]</scope>
</reference>